<evidence type="ECO:0000256" key="1">
    <source>
        <dbReference type="ARBA" id="ARBA00022737"/>
    </source>
</evidence>
<evidence type="ECO:0000256" key="3">
    <source>
        <dbReference type="PROSITE-ProRule" id="PRU00708"/>
    </source>
</evidence>
<keyword evidence="4" id="KW-0472">Membrane</keyword>
<dbReference type="InterPro" id="IPR002885">
    <property type="entry name" value="PPR_rpt"/>
</dbReference>
<evidence type="ECO:0000256" key="4">
    <source>
        <dbReference type="SAM" id="Phobius"/>
    </source>
</evidence>
<dbReference type="FunFam" id="1.25.40.10:FF:000205">
    <property type="entry name" value="Pentatricopeptide repeat-containing protein, mitochondrial"/>
    <property type="match status" value="1"/>
</dbReference>
<sequence>MEYSAERAFQSRPIPTCHDTLPPNALVRRHPQALYLSLYSQVLRHPLAPSSWHTDALSSHQVWFSIRAFCPNRLSLYVMQVMSPDIACKLLDESPKSWELTVCYNALISEYVQDSQFSNGLHLFREMRSRGVAFNAVTILGILVLGSTVPTHLDLGMSLHCLTVKCGLNSDLAVANCFLTIYMRCGSVILARNLFVEITRKGLINWNAMVSEYAQNGLGTGVLNLYRDMELLGMQPDAVTFLGVLSSCANLGAQKVGIEVEKKIEHYELGCNWFLKNALISMYARCGNLARARTIFDKMPKKNLVPWTTIISGYGMHRHGEIAVKLFDDMIREGIQLDKTVFVSVLSARSHAGVTNRGIDYFDSMEQDYGLKSGSEHYSWVVDLLDRAGQLQLVN</sequence>
<keyword evidence="4" id="KW-0812">Transmembrane</keyword>
<evidence type="ECO:0000313" key="6">
    <source>
        <dbReference type="Proteomes" id="UP001604277"/>
    </source>
</evidence>
<accession>A0ABD1T933</accession>
<keyword evidence="6" id="KW-1185">Reference proteome</keyword>
<gene>
    <name evidence="5" type="ORF">Fot_32847</name>
</gene>
<keyword evidence="1" id="KW-0677">Repeat</keyword>
<dbReference type="PANTHER" id="PTHR47926">
    <property type="entry name" value="PENTATRICOPEPTIDE REPEAT-CONTAINING PROTEIN"/>
    <property type="match status" value="1"/>
</dbReference>
<keyword evidence="4" id="KW-1133">Transmembrane helix</keyword>
<feature type="transmembrane region" description="Helical" evidence="4">
    <location>
        <begin position="132"/>
        <end position="153"/>
    </location>
</feature>
<organism evidence="5 6">
    <name type="scientific">Forsythia ovata</name>
    <dbReference type="NCBI Taxonomy" id="205694"/>
    <lineage>
        <taxon>Eukaryota</taxon>
        <taxon>Viridiplantae</taxon>
        <taxon>Streptophyta</taxon>
        <taxon>Embryophyta</taxon>
        <taxon>Tracheophyta</taxon>
        <taxon>Spermatophyta</taxon>
        <taxon>Magnoliopsida</taxon>
        <taxon>eudicotyledons</taxon>
        <taxon>Gunneridae</taxon>
        <taxon>Pentapetalae</taxon>
        <taxon>asterids</taxon>
        <taxon>lamiids</taxon>
        <taxon>Lamiales</taxon>
        <taxon>Oleaceae</taxon>
        <taxon>Forsythieae</taxon>
        <taxon>Forsythia</taxon>
    </lineage>
</organism>
<feature type="repeat" description="PPR" evidence="3">
    <location>
        <begin position="100"/>
        <end position="134"/>
    </location>
</feature>
<dbReference type="InterPro" id="IPR046960">
    <property type="entry name" value="PPR_At4g14850-like_plant"/>
</dbReference>
<evidence type="ECO:0000313" key="5">
    <source>
        <dbReference type="EMBL" id="KAL2509200.1"/>
    </source>
</evidence>
<feature type="repeat" description="PPR" evidence="3">
    <location>
        <begin position="272"/>
        <end position="306"/>
    </location>
</feature>
<dbReference type="AlphaFoldDB" id="A0ABD1T933"/>
<evidence type="ECO:0000256" key="2">
    <source>
        <dbReference type="ARBA" id="ARBA00061659"/>
    </source>
</evidence>
<dbReference type="InterPro" id="IPR011990">
    <property type="entry name" value="TPR-like_helical_dom_sf"/>
</dbReference>
<feature type="repeat" description="PPR" evidence="3">
    <location>
        <begin position="202"/>
        <end position="236"/>
    </location>
</feature>
<proteinExistence type="inferred from homology"/>
<protein>
    <submittedName>
        <fullName evidence="5">Pentatricopeptide repeat-containing protein</fullName>
    </submittedName>
</protein>
<dbReference type="FunFam" id="1.25.40.10:FF:000158">
    <property type="entry name" value="pentatricopeptide repeat-containing protein At2g33680"/>
    <property type="match status" value="1"/>
</dbReference>
<dbReference type="Proteomes" id="UP001604277">
    <property type="component" value="Unassembled WGS sequence"/>
</dbReference>
<comment type="similarity">
    <text evidence="2">Belongs to the PPR family. PCMP-E subfamily.</text>
</comment>
<dbReference type="Pfam" id="PF01535">
    <property type="entry name" value="PPR"/>
    <property type="match status" value="3"/>
</dbReference>
<dbReference type="GO" id="GO:0005739">
    <property type="term" value="C:mitochondrion"/>
    <property type="evidence" value="ECO:0007669"/>
    <property type="project" value="UniProtKB-ARBA"/>
</dbReference>
<comment type="caution">
    <text evidence="5">The sequence shown here is derived from an EMBL/GenBank/DDBJ whole genome shotgun (WGS) entry which is preliminary data.</text>
</comment>
<dbReference type="Pfam" id="PF13041">
    <property type="entry name" value="PPR_2"/>
    <property type="match status" value="1"/>
</dbReference>
<dbReference type="PROSITE" id="PS51375">
    <property type="entry name" value="PPR"/>
    <property type="match status" value="3"/>
</dbReference>
<dbReference type="PANTHER" id="PTHR47926:SF503">
    <property type="entry name" value="PENTATRICOPEPTIDE REPEAT-CONTAINING PROTEIN"/>
    <property type="match status" value="1"/>
</dbReference>
<reference evidence="6" key="1">
    <citation type="submission" date="2024-07" db="EMBL/GenBank/DDBJ databases">
        <title>Two chromosome-level genome assemblies of Korean endemic species Abeliophyllum distichum and Forsythia ovata (Oleaceae).</title>
        <authorList>
            <person name="Jang H."/>
        </authorList>
    </citation>
    <scope>NUCLEOTIDE SEQUENCE [LARGE SCALE GENOMIC DNA]</scope>
</reference>
<dbReference type="EMBL" id="JBFOLJ010000009">
    <property type="protein sequence ID" value="KAL2509200.1"/>
    <property type="molecule type" value="Genomic_DNA"/>
</dbReference>
<dbReference type="NCBIfam" id="TIGR00756">
    <property type="entry name" value="PPR"/>
    <property type="match status" value="4"/>
</dbReference>
<name>A0ABD1T933_9LAMI</name>
<dbReference type="GO" id="GO:0099402">
    <property type="term" value="P:plant organ development"/>
    <property type="evidence" value="ECO:0007669"/>
    <property type="project" value="UniProtKB-ARBA"/>
</dbReference>
<dbReference type="Gene3D" id="1.25.40.10">
    <property type="entry name" value="Tetratricopeptide repeat domain"/>
    <property type="match status" value="2"/>
</dbReference>